<dbReference type="EMBL" id="AWUE01021032">
    <property type="protein sequence ID" value="OMO63950.1"/>
    <property type="molecule type" value="Genomic_DNA"/>
</dbReference>
<reference evidence="2" key="1">
    <citation type="submission" date="2013-09" db="EMBL/GenBank/DDBJ databases">
        <title>Corchorus olitorius genome sequencing.</title>
        <authorList>
            <person name="Alam M."/>
            <person name="Haque M.S."/>
            <person name="Islam M.S."/>
            <person name="Emdad E.M."/>
            <person name="Islam M.M."/>
            <person name="Ahmed B."/>
            <person name="Halim A."/>
            <person name="Hossen Q.M.M."/>
            <person name="Hossain M.Z."/>
            <person name="Ahmed R."/>
            <person name="Khan M.M."/>
            <person name="Islam R."/>
            <person name="Rashid M.M."/>
            <person name="Khan S.A."/>
            <person name="Rahman M.S."/>
            <person name="Alam M."/>
            <person name="Yahiya A.S."/>
            <person name="Khan M.S."/>
            <person name="Azam M.S."/>
            <person name="Haque T."/>
            <person name="Lashkar M.Z.H."/>
            <person name="Akhand A.I."/>
            <person name="Morshed G."/>
            <person name="Roy S."/>
            <person name="Uddin K.S."/>
            <person name="Rabeya T."/>
            <person name="Hossain A.S."/>
            <person name="Chowdhury A."/>
            <person name="Snigdha A.R."/>
            <person name="Mortoza M.S."/>
            <person name="Matin S.A."/>
            <person name="Hoque S.M.E."/>
            <person name="Islam M.K."/>
            <person name="Roy D.K."/>
            <person name="Haider R."/>
            <person name="Moosa M.M."/>
            <person name="Elias S.M."/>
            <person name="Hasan A.M."/>
            <person name="Jahan S."/>
            <person name="Shafiuddin M."/>
            <person name="Mahmood N."/>
            <person name="Shommy N.S."/>
        </authorList>
    </citation>
    <scope>NUCLEOTIDE SEQUENCE [LARGE SCALE GENOMIC DNA]</scope>
    <source>
        <strain evidence="2">cv. O-4</strain>
    </source>
</reference>
<keyword evidence="2" id="KW-1185">Reference proteome</keyword>
<gene>
    <name evidence="1" type="ORF">COLO4_32166</name>
</gene>
<dbReference type="Proteomes" id="UP000187203">
    <property type="component" value="Unassembled WGS sequence"/>
</dbReference>
<accession>A0A1R3H124</accession>
<proteinExistence type="predicted"/>
<name>A0A1R3H124_9ROSI</name>
<evidence type="ECO:0000313" key="2">
    <source>
        <dbReference type="Proteomes" id="UP000187203"/>
    </source>
</evidence>
<comment type="caution">
    <text evidence="1">The sequence shown here is derived from an EMBL/GenBank/DDBJ whole genome shotgun (WGS) entry which is preliminary data.</text>
</comment>
<sequence>MGTGNPSKFHVETAIRVPAERQQAGGSKGDYPPYLLVNARSSWMQGDPKPQFCEKHFGFGSFAPT</sequence>
<dbReference type="AlphaFoldDB" id="A0A1R3H124"/>
<evidence type="ECO:0000313" key="1">
    <source>
        <dbReference type="EMBL" id="OMO63950.1"/>
    </source>
</evidence>
<protein>
    <submittedName>
        <fullName evidence="1">Acetyl-CoA C-acyltransferase</fullName>
    </submittedName>
</protein>
<organism evidence="1 2">
    <name type="scientific">Corchorus olitorius</name>
    <dbReference type="NCBI Taxonomy" id="93759"/>
    <lineage>
        <taxon>Eukaryota</taxon>
        <taxon>Viridiplantae</taxon>
        <taxon>Streptophyta</taxon>
        <taxon>Embryophyta</taxon>
        <taxon>Tracheophyta</taxon>
        <taxon>Spermatophyta</taxon>
        <taxon>Magnoliopsida</taxon>
        <taxon>eudicotyledons</taxon>
        <taxon>Gunneridae</taxon>
        <taxon>Pentapetalae</taxon>
        <taxon>rosids</taxon>
        <taxon>malvids</taxon>
        <taxon>Malvales</taxon>
        <taxon>Malvaceae</taxon>
        <taxon>Grewioideae</taxon>
        <taxon>Apeibeae</taxon>
        <taxon>Corchorus</taxon>
    </lineage>
</organism>